<proteinExistence type="inferred from homology"/>
<dbReference type="AlphaFoldDB" id="A0A0J1K8V2"/>
<keyword evidence="2 4" id="KW-0808">Transferase</keyword>
<dbReference type="SUPFAM" id="SSF55729">
    <property type="entry name" value="Acyl-CoA N-acyltransferases (Nat)"/>
    <property type="match status" value="1"/>
</dbReference>
<dbReference type="EMBL" id="LDOU01000005">
    <property type="protein sequence ID" value="KLV10777.1"/>
    <property type="molecule type" value="Genomic_DNA"/>
</dbReference>
<protein>
    <recommendedName>
        <fullName evidence="4">Aspartate/glutamate leucyltransferase</fullName>
        <ecNumber evidence="4">2.3.2.29</ecNumber>
    </recommendedName>
</protein>
<organism evidence="7 8">
    <name type="scientific">Photobacterium ganghwense</name>
    <dbReference type="NCBI Taxonomy" id="320778"/>
    <lineage>
        <taxon>Bacteria</taxon>
        <taxon>Pseudomonadati</taxon>
        <taxon>Pseudomonadota</taxon>
        <taxon>Gammaproteobacteria</taxon>
        <taxon>Vibrionales</taxon>
        <taxon>Vibrionaceae</taxon>
        <taxon>Photobacterium</taxon>
    </lineage>
</organism>
<sequence length="235" mass="27388">MTSYQSMSLRIGVTPESPCNYLPEETEQLGVVMDHHWLTPEGYALLLASGYRRSGTAVYKPMCQHCTACTPLRVDCQRFTPSRSQKRQQNQMRKLRWEFKPNLDPGWFELYARYINQRHADGSMFPPNKKQFFEFCTAPWMNTLFLHGYDGDRLIAVAITDVLDDALSAVYSFFDPASPLSLGTLCVLYQIHYCQLTERSWLYPGYQIDACKAMNYKIRFQPYELLKNNRWQSGE</sequence>
<dbReference type="Proteomes" id="UP000035909">
    <property type="component" value="Unassembled WGS sequence"/>
</dbReference>
<comment type="similarity">
    <text evidence="4">Belongs to the R-transferase family. Bpt subfamily.</text>
</comment>
<dbReference type="EC" id="2.3.2.29" evidence="4"/>
<dbReference type="GO" id="GO:0004057">
    <property type="term" value="F:arginyl-tRNA--protein transferase activity"/>
    <property type="evidence" value="ECO:0007669"/>
    <property type="project" value="InterPro"/>
</dbReference>
<dbReference type="NCBIfam" id="NF002345">
    <property type="entry name" value="PRK01305.2-2"/>
    <property type="match status" value="1"/>
</dbReference>
<dbReference type="HAMAP" id="MF_00689">
    <property type="entry name" value="Bpt"/>
    <property type="match status" value="1"/>
</dbReference>
<feature type="domain" description="N-end rule aminoacyl transferase C-terminal" evidence="6">
    <location>
        <begin position="108"/>
        <end position="226"/>
    </location>
</feature>
<dbReference type="RefSeq" id="WP_047884076.1">
    <property type="nucleotide sequence ID" value="NZ_CP071325.1"/>
</dbReference>
<keyword evidence="8" id="KW-1185">Reference proteome</keyword>
<comment type="subcellular location">
    <subcellularLocation>
        <location evidence="4">Cytoplasm</location>
    </subcellularLocation>
</comment>
<dbReference type="NCBIfam" id="NF002342">
    <property type="entry name" value="PRK01305.1-3"/>
    <property type="match status" value="1"/>
</dbReference>
<gene>
    <name evidence="4" type="primary">bpt</name>
    <name evidence="7" type="ORF">ABT57_04845</name>
</gene>
<dbReference type="Pfam" id="PF04376">
    <property type="entry name" value="ATE_N"/>
    <property type="match status" value="1"/>
</dbReference>
<evidence type="ECO:0000313" key="7">
    <source>
        <dbReference type="EMBL" id="KLV10777.1"/>
    </source>
</evidence>
<dbReference type="PANTHER" id="PTHR21367:SF1">
    <property type="entry name" value="ARGINYL-TRNA--PROTEIN TRANSFERASE 1"/>
    <property type="match status" value="1"/>
</dbReference>
<dbReference type="InterPro" id="IPR016181">
    <property type="entry name" value="Acyl_CoA_acyltransferase"/>
</dbReference>
<dbReference type="InterPro" id="IPR007472">
    <property type="entry name" value="N-end_Aminoacyl_Trfase_C"/>
</dbReference>
<evidence type="ECO:0000259" key="5">
    <source>
        <dbReference type="Pfam" id="PF04376"/>
    </source>
</evidence>
<comment type="catalytic activity">
    <reaction evidence="4">
        <text>N-terminal L-aspartyl-[protein] + L-leucyl-tRNA(Leu) = N-terminal L-leucyl-L-aspartyl-[protein] + tRNA(Leu) + H(+)</text>
        <dbReference type="Rhea" id="RHEA:50420"/>
        <dbReference type="Rhea" id="RHEA-COMP:9613"/>
        <dbReference type="Rhea" id="RHEA-COMP:9622"/>
        <dbReference type="Rhea" id="RHEA-COMP:12669"/>
        <dbReference type="Rhea" id="RHEA-COMP:12674"/>
        <dbReference type="ChEBI" id="CHEBI:15378"/>
        <dbReference type="ChEBI" id="CHEBI:64720"/>
        <dbReference type="ChEBI" id="CHEBI:78442"/>
        <dbReference type="ChEBI" id="CHEBI:78494"/>
        <dbReference type="ChEBI" id="CHEBI:133042"/>
        <dbReference type="EC" id="2.3.2.29"/>
    </reaction>
</comment>
<evidence type="ECO:0000256" key="4">
    <source>
        <dbReference type="HAMAP-Rule" id="MF_00689"/>
    </source>
</evidence>
<dbReference type="STRING" id="320778.ABT57_04845"/>
<reference evidence="7 8" key="1">
    <citation type="submission" date="2015-05" db="EMBL/GenBank/DDBJ databases">
        <title>Photobacterium galathea sp. nov.</title>
        <authorList>
            <person name="Machado H."/>
            <person name="Gram L."/>
        </authorList>
    </citation>
    <scope>NUCLEOTIDE SEQUENCE [LARGE SCALE GENOMIC DNA]</scope>
    <source>
        <strain evidence="7 8">DSM 22954</strain>
    </source>
</reference>
<comment type="function">
    <text evidence="4">Functions in the N-end rule pathway of protein degradation where it conjugates Leu from its aminoacyl-tRNA to the N-termini of proteins containing an N-terminal aspartate or glutamate.</text>
</comment>
<dbReference type="InterPro" id="IPR030700">
    <property type="entry name" value="N-end_Aminoacyl_Trfase"/>
</dbReference>
<dbReference type="OrthoDB" id="9782022at2"/>
<evidence type="ECO:0000256" key="1">
    <source>
        <dbReference type="ARBA" id="ARBA00022490"/>
    </source>
</evidence>
<dbReference type="InterPro" id="IPR017138">
    <property type="entry name" value="Asp_Glu_LeuTrfase"/>
</dbReference>
<name>A0A0J1K8V2_9GAMM</name>
<dbReference type="PATRIC" id="fig|320778.3.peg.1046"/>
<dbReference type="PIRSF" id="PIRSF037208">
    <property type="entry name" value="ATE_pro_prd"/>
    <property type="match status" value="1"/>
</dbReference>
<comment type="caution">
    <text evidence="7">The sequence shown here is derived from an EMBL/GenBank/DDBJ whole genome shotgun (WGS) entry which is preliminary data.</text>
</comment>
<dbReference type="NCBIfam" id="NF002346">
    <property type="entry name" value="PRK01305.2-3"/>
    <property type="match status" value="1"/>
</dbReference>
<evidence type="ECO:0000259" key="6">
    <source>
        <dbReference type="Pfam" id="PF04377"/>
    </source>
</evidence>
<keyword evidence="3 4" id="KW-0012">Acyltransferase</keyword>
<dbReference type="Pfam" id="PF04377">
    <property type="entry name" value="ATE_C"/>
    <property type="match status" value="1"/>
</dbReference>
<keyword evidence="1 4" id="KW-0963">Cytoplasm</keyword>
<comment type="catalytic activity">
    <reaction evidence="4">
        <text>N-terminal L-glutamyl-[protein] + L-leucyl-tRNA(Leu) = N-terminal L-leucyl-L-glutamyl-[protein] + tRNA(Leu) + H(+)</text>
        <dbReference type="Rhea" id="RHEA:50412"/>
        <dbReference type="Rhea" id="RHEA-COMP:9613"/>
        <dbReference type="Rhea" id="RHEA-COMP:9622"/>
        <dbReference type="Rhea" id="RHEA-COMP:12664"/>
        <dbReference type="Rhea" id="RHEA-COMP:12668"/>
        <dbReference type="ChEBI" id="CHEBI:15378"/>
        <dbReference type="ChEBI" id="CHEBI:64721"/>
        <dbReference type="ChEBI" id="CHEBI:78442"/>
        <dbReference type="ChEBI" id="CHEBI:78494"/>
        <dbReference type="ChEBI" id="CHEBI:133041"/>
        <dbReference type="EC" id="2.3.2.29"/>
    </reaction>
</comment>
<accession>A0A0J1K8V2</accession>
<dbReference type="GO" id="GO:0008914">
    <property type="term" value="F:leucyl-tRNA--protein transferase activity"/>
    <property type="evidence" value="ECO:0007669"/>
    <property type="project" value="UniProtKB-UniRule"/>
</dbReference>
<evidence type="ECO:0000313" key="8">
    <source>
        <dbReference type="Proteomes" id="UP000035909"/>
    </source>
</evidence>
<dbReference type="InterPro" id="IPR007471">
    <property type="entry name" value="N-end_Aminoacyl_Trfase_N"/>
</dbReference>
<evidence type="ECO:0000256" key="2">
    <source>
        <dbReference type="ARBA" id="ARBA00022679"/>
    </source>
</evidence>
<feature type="domain" description="N-end aminoacyl transferase N-terminal" evidence="5">
    <location>
        <begin position="17"/>
        <end position="87"/>
    </location>
</feature>
<dbReference type="PANTHER" id="PTHR21367">
    <property type="entry name" value="ARGININE-TRNA-PROTEIN TRANSFERASE 1"/>
    <property type="match status" value="1"/>
</dbReference>
<evidence type="ECO:0000256" key="3">
    <source>
        <dbReference type="ARBA" id="ARBA00023315"/>
    </source>
</evidence>
<dbReference type="GO" id="GO:0071596">
    <property type="term" value="P:ubiquitin-dependent protein catabolic process via the N-end rule pathway"/>
    <property type="evidence" value="ECO:0007669"/>
    <property type="project" value="InterPro"/>
</dbReference>
<dbReference type="GO" id="GO:0005737">
    <property type="term" value="C:cytoplasm"/>
    <property type="evidence" value="ECO:0007669"/>
    <property type="project" value="UniProtKB-SubCell"/>
</dbReference>